<feature type="domain" description="NADPH-dependent reductive aminase-like C-terminal" evidence="4">
    <location>
        <begin position="176"/>
        <end position="301"/>
    </location>
</feature>
<dbReference type="AlphaFoldDB" id="A0A2T4Z429"/>
<accession>A0A2T4Z429</accession>
<sequence length="305" mass="32168">MSNQSVRDATNMKGNNRTPVTIIGLGPMGQALAGSFLHQGHPTTVWNRTAGKADDLVAKGAVQAETVTDAVEASRLVIICVLDYDVVHTILDPVSDTLKGRTLVNLTNGSPEGAREMATWSAERGVDYLDGAIMTPTTTIGTPSAVVLYSGSATVYETYQPTLASTGGSATHLGTDPGRAAAYDLALLDLFWTSMSGYIHALTLARTENIKAKDLAPFAKGIVDILPDIMDEFAHQVDSGHYPGDKSNLISAAAGMEHIIQTAQAHGIDTSVLNAAKAVAQRAIDTGHGTDDFSYLTEVFQKPSP</sequence>
<evidence type="ECO:0000259" key="3">
    <source>
        <dbReference type="Pfam" id="PF03446"/>
    </source>
</evidence>
<dbReference type="GO" id="GO:0000785">
    <property type="term" value="C:chromatin"/>
    <property type="evidence" value="ECO:0007669"/>
    <property type="project" value="TreeGrafter"/>
</dbReference>
<evidence type="ECO:0000313" key="6">
    <source>
        <dbReference type="Proteomes" id="UP000241639"/>
    </source>
</evidence>
<dbReference type="InterPro" id="IPR006115">
    <property type="entry name" value="6PGDH_NADP-bd"/>
</dbReference>
<dbReference type="Gene3D" id="3.40.50.720">
    <property type="entry name" value="NAD(P)-binding Rossmann-like Domain"/>
    <property type="match status" value="1"/>
</dbReference>
<proteinExistence type="inferred from homology"/>
<dbReference type="GO" id="GO:0140673">
    <property type="term" value="P:transcription elongation-coupled chromatin remodeling"/>
    <property type="evidence" value="ECO:0007669"/>
    <property type="project" value="TreeGrafter"/>
</dbReference>
<dbReference type="Pfam" id="PF03446">
    <property type="entry name" value="NAD_binding_2"/>
    <property type="match status" value="1"/>
</dbReference>
<dbReference type="GO" id="GO:0050661">
    <property type="term" value="F:NADP binding"/>
    <property type="evidence" value="ECO:0007669"/>
    <property type="project" value="InterPro"/>
</dbReference>
<dbReference type="InterPro" id="IPR048666">
    <property type="entry name" value="RedAm-like_C"/>
</dbReference>
<evidence type="ECO:0000256" key="2">
    <source>
        <dbReference type="ARBA" id="ARBA00023002"/>
    </source>
</evidence>
<dbReference type="InterPro" id="IPR036291">
    <property type="entry name" value="NAD(P)-bd_dom_sf"/>
</dbReference>
<keyword evidence="6" id="KW-1185">Reference proteome</keyword>
<dbReference type="PANTHER" id="PTHR43580">
    <property type="entry name" value="OXIDOREDUCTASE GLYR1-RELATED"/>
    <property type="match status" value="1"/>
</dbReference>
<dbReference type="SUPFAM" id="SSF51735">
    <property type="entry name" value="NAD(P)-binding Rossmann-fold domains"/>
    <property type="match status" value="1"/>
</dbReference>
<dbReference type="Pfam" id="PF21761">
    <property type="entry name" value="RedAm-like_C"/>
    <property type="match status" value="1"/>
</dbReference>
<gene>
    <name evidence="5" type="ORF">C8J48_2986</name>
</gene>
<dbReference type="PANTHER" id="PTHR43580:SF2">
    <property type="entry name" value="CYTOKINE-LIKE NUCLEAR FACTOR N-PAC"/>
    <property type="match status" value="1"/>
</dbReference>
<dbReference type="GO" id="GO:0031491">
    <property type="term" value="F:nucleosome binding"/>
    <property type="evidence" value="ECO:0007669"/>
    <property type="project" value="TreeGrafter"/>
</dbReference>
<dbReference type="InterPro" id="IPR015815">
    <property type="entry name" value="HIBADH-related"/>
</dbReference>
<comment type="similarity">
    <text evidence="1">Belongs to the HIBADH-related family.</text>
</comment>
<evidence type="ECO:0000259" key="4">
    <source>
        <dbReference type="Pfam" id="PF21761"/>
    </source>
</evidence>
<name>A0A2T4Z429_9BACL</name>
<evidence type="ECO:0000256" key="1">
    <source>
        <dbReference type="ARBA" id="ARBA00009080"/>
    </source>
</evidence>
<dbReference type="InterPro" id="IPR051265">
    <property type="entry name" value="HIBADH-related_NP60_sf"/>
</dbReference>
<dbReference type="InterPro" id="IPR013328">
    <property type="entry name" value="6PGD_dom2"/>
</dbReference>
<evidence type="ECO:0000313" key="5">
    <source>
        <dbReference type="EMBL" id="PTM56661.1"/>
    </source>
</evidence>
<dbReference type="Proteomes" id="UP000241639">
    <property type="component" value="Unassembled WGS sequence"/>
</dbReference>
<reference evidence="5 6" key="1">
    <citation type="submission" date="2018-04" db="EMBL/GenBank/DDBJ databases">
        <title>Genomic Encyclopedia of Archaeal and Bacterial Type Strains, Phase II (KMG-II): from individual species to whole genera.</title>
        <authorList>
            <person name="Goeker M."/>
        </authorList>
    </citation>
    <scope>NUCLEOTIDE SEQUENCE [LARGE SCALE GENOMIC DNA]</scope>
    <source>
        <strain evidence="5 6">DSM 45169</strain>
    </source>
</reference>
<feature type="domain" description="6-phosphogluconate dehydrogenase NADP-binding" evidence="3">
    <location>
        <begin position="20"/>
        <end position="174"/>
    </location>
</feature>
<dbReference type="GO" id="GO:0003677">
    <property type="term" value="F:DNA binding"/>
    <property type="evidence" value="ECO:0007669"/>
    <property type="project" value="TreeGrafter"/>
</dbReference>
<dbReference type="Gene3D" id="1.10.1040.10">
    <property type="entry name" value="N-(1-d-carboxylethyl)-l-norvaline Dehydrogenase, domain 2"/>
    <property type="match status" value="1"/>
</dbReference>
<dbReference type="PIRSF" id="PIRSF000103">
    <property type="entry name" value="HIBADH"/>
    <property type="match status" value="1"/>
</dbReference>
<protein>
    <submittedName>
        <fullName evidence="5">3-hydroxyisobutyrate dehydrogenase-like beta-hydroxyacid dehydrogenase</fullName>
    </submittedName>
</protein>
<dbReference type="EMBL" id="PZZP01000002">
    <property type="protein sequence ID" value="PTM56661.1"/>
    <property type="molecule type" value="Genomic_DNA"/>
</dbReference>
<keyword evidence="2" id="KW-0560">Oxidoreductase</keyword>
<comment type="caution">
    <text evidence="5">The sequence shown here is derived from an EMBL/GenBank/DDBJ whole genome shotgun (WGS) entry which is preliminary data.</text>
</comment>
<dbReference type="GO" id="GO:0016491">
    <property type="term" value="F:oxidoreductase activity"/>
    <property type="evidence" value="ECO:0007669"/>
    <property type="project" value="UniProtKB-KW"/>
</dbReference>
<dbReference type="RefSeq" id="WP_245891238.1">
    <property type="nucleotide sequence ID" value="NZ_PZZP01000002.1"/>
</dbReference>
<organism evidence="5 6">
    <name type="scientific">Desmospora activa DSM 45169</name>
    <dbReference type="NCBI Taxonomy" id="1121389"/>
    <lineage>
        <taxon>Bacteria</taxon>
        <taxon>Bacillati</taxon>
        <taxon>Bacillota</taxon>
        <taxon>Bacilli</taxon>
        <taxon>Bacillales</taxon>
        <taxon>Thermoactinomycetaceae</taxon>
        <taxon>Desmospora</taxon>
    </lineage>
</organism>